<dbReference type="InterPro" id="IPR005025">
    <property type="entry name" value="FMN_Rdtase-like_dom"/>
</dbReference>
<evidence type="ECO:0000313" key="5">
    <source>
        <dbReference type="Proteomes" id="UP000813420"/>
    </source>
</evidence>
<name>A0A9D2VYZ1_9FIRM</name>
<keyword evidence="1" id="KW-0285">Flavoprotein</keyword>
<evidence type="ECO:0000256" key="2">
    <source>
        <dbReference type="ARBA" id="ARBA00022643"/>
    </source>
</evidence>
<evidence type="ECO:0000259" key="3">
    <source>
        <dbReference type="Pfam" id="PF03358"/>
    </source>
</evidence>
<sequence>MKILILDGSPHPNGTTSLLRKAFAEGALSAGHTVDTFHTAKEDLHPCLGCNHCRNTGDGCVYKDGMEKLNPLLLMADCVVFSTPLYYFGMSAQIKMAIDRFFANNQVLRAQKKQAVLLAACGDTDSWALDALDAHYHAVCHYLHWENAGEVNAIGMYTPADIEGSAYLEEARALGRSLKEK</sequence>
<dbReference type="PANTHER" id="PTHR43278:SF2">
    <property type="entry name" value="IRON-SULFUR FLAVOPROTEIN"/>
    <property type="match status" value="1"/>
</dbReference>
<organism evidence="4 5">
    <name type="scientific">Merdimonas faecis</name>
    <dbReference type="NCBI Taxonomy" id="1653435"/>
    <lineage>
        <taxon>Bacteria</taxon>
        <taxon>Bacillati</taxon>
        <taxon>Bacillota</taxon>
        <taxon>Clostridia</taxon>
        <taxon>Lachnospirales</taxon>
        <taxon>Lachnospiraceae</taxon>
        <taxon>Merdimonas</taxon>
    </lineage>
</organism>
<dbReference type="EMBL" id="DYXE01000078">
    <property type="protein sequence ID" value="HJH50365.1"/>
    <property type="molecule type" value="Genomic_DNA"/>
</dbReference>
<evidence type="ECO:0000313" key="4">
    <source>
        <dbReference type="EMBL" id="HJH50365.1"/>
    </source>
</evidence>
<dbReference type="InterPro" id="IPR051796">
    <property type="entry name" value="ISF_SsuE-like"/>
</dbReference>
<protein>
    <submittedName>
        <fullName evidence="4">Flavodoxin family protein</fullName>
    </submittedName>
</protein>
<comment type="caution">
    <text evidence="4">The sequence shown here is derived from an EMBL/GenBank/DDBJ whole genome shotgun (WGS) entry which is preliminary data.</text>
</comment>
<feature type="domain" description="NADPH-dependent FMN reductase-like" evidence="3">
    <location>
        <begin position="1"/>
        <end position="123"/>
    </location>
</feature>
<dbReference type="SUPFAM" id="SSF52218">
    <property type="entry name" value="Flavoproteins"/>
    <property type="match status" value="1"/>
</dbReference>
<proteinExistence type="predicted"/>
<accession>A0A9D2VYZ1</accession>
<keyword evidence="2" id="KW-0288">FMN</keyword>
<dbReference type="GO" id="GO:0016491">
    <property type="term" value="F:oxidoreductase activity"/>
    <property type="evidence" value="ECO:0007669"/>
    <property type="project" value="InterPro"/>
</dbReference>
<reference evidence="4" key="1">
    <citation type="journal article" date="2021" name="PeerJ">
        <title>Extensive microbial diversity within the chicken gut microbiome revealed by metagenomics and culture.</title>
        <authorList>
            <person name="Gilroy R."/>
            <person name="Ravi A."/>
            <person name="Getino M."/>
            <person name="Pursley I."/>
            <person name="Horton D.L."/>
            <person name="Alikhan N.F."/>
            <person name="Baker D."/>
            <person name="Gharbi K."/>
            <person name="Hall N."/>
            <person name="Watson M."/>
            <person name="Adriaenssens E.M."/>
            <person name="Foster-Nyarko E."/>
            <person name="Jarju S."/>
            <person name="Secka A."/>
            <person name="Antonio M."/>
            <person name="Oren A."/>
            <person name="Chaudhuri R.R."/>
            <person name="La Ragione R."/>
            <person name="Hildebrand F."/>
            <person name="Pallen M.J."/>
        </authorList>
    </citation>
    <scope>NUCLEOTIDE SEQUENCE</scope>
    <source>
        <strain evidence="4">USAMLcec4-12693</strain>
    </source>
</reference>
<gene>
    <name evidence="4" type="ORF">K8V39_08885</name>
</gene>
<dbReference type="AlphaFoldDB" id="A0A9D2VYZ1"/>
<dbReference type="InterPro" id="IPR029039">
    <property type="entry name" value="Flavoprotein-like_sf"/>
</dbReference>
<evidence type="ECO:0000256" key="1">
    <source>
        <dbReference type="ARBA" id="ARBA00022630"/>
    </source>
</evidence>
<dbReference type="Pfam" id="PF03358">
    <property type="entry name" value="FMN_red"/>
    <property type="match status" value="1"/>
</dbReference>
<dbReference type="RefSeq" id="WP_270644821.1">
    <property type="nucleotide sequence ID" value="NZ_DYXE01000078.1"/>
</dbReference>
<dbReference type="Gene3D" id="3.40.50.360">
    <property type="match status" value="1"/>
</dbReference>
<dbReference type="PANTHER" id="PTHR43278">
    <property type="entry name" value="NAD(P)H-DEPENDENT FMN-CONTAINING OXIDOREDUCTASE YWQN-RELATED"/>
    <property type="match status" value="1"/>
</dbReference>
<reference evidence="4" key="2">
    <citation type="submission" date="2021-09" db="EMBL/GenBank/DDBJ databases">
        <authorList>
            <person name="Gilroy R."/>
        </authorList>
    </citation>
    <scope>NUCLEOTIDE SEQUENCE</scope>
    <source>
        <strain evidence="4">USAMLcec4-12693</strain>
    </source>
</reference>
<dbReference type="Proteomes" id="UP000813420">
    <property type="component" value="Unassembled WGS sequence"/>
</dbReference>